<feature type="chain" id="PRO_5039625303" description="Neocarzinostatin family protein" evidence="1">
    <location>
        <begin position="26"/>
        <end position="161"/>
    </location>
</feature>
<protein>
    <recommendedName>
        <fullName evidence="4">Neocarzinostatin family protein</fullName>
    </recommendedName>
</protein>
<evidence type="ECO:0000313" key="3">
    <source>
        <dbReference type="Proteomes" id="UP000186218"/>
    </source>
</evidence>
<reference evidence="2 3" key="1">
    <citation type="submission" date="2017-01" db="EMBL/GenBank/DDBJ databases">
        <authorList>
            <person name="Mah S.A."/>
            <person name="Swanson W.J."/>
            <person name="Moy G.W."/>
            <person name="Vacquier V.D."/>
        </authorList>
    </citation>
    <scope>NUCLEOTIDE SEQUENCE [LARGE SCALE GENOMIC DNA]</scope>
    <source>
        <strain evidence="2 3">CPCC 203464</strain>
    </source>
</reference>
<dbReference type="PROSITE" id="PS51318">
    <property type="entry name" value="TAT"/>
    <property type="match status" value="1"/>
</dbReference>
<evidence type="ECO:0000256" key="1">
    <source>
        <dbReference type="SAM" id="SignalP"/>
    </source>
</evidence>
<dbReference type="InterPro" id="IPR006311">
    <property type="entry name" value="TAT_signal"/>
</dbReference>
<dbReference type="Proteomes" id="UP000186218">
    <property type="component" value="Unassembled WGS sequence"/>
</dbReference>
<proteinExistence type="predicted"/>
<dbReference type="EMBL" id="FTNT01000003">
    <property type="protein sequence ID" value="SIR90650.1"/>
    <property type="molecule type" value="Genomic_DNA"/>
</dbReference>
<evidence type="ECO:0008006" key="4">
    <source>
        <dbReference type="Google" id="ProtNLM"/>
    </source>
</evidence>
<evidence type="ECO:0000313" key="2">
    <source>
        <dbReference type="EMBL" id="SIR90650.1"/>
    </source>
</evidence>
<accession>A0A1N7ERF9</accession>
<keyword evidence="1" id="KW-0732">Signal</keyword>
<dbReference type="AlphaFoldDB" id="A0A1N7ERF9"/>
<feature type="signal peptide" evidence="1">
    <location>
        <begin position="1"/>
        <end position="25"/>
    </location>
</feature>
<sequence>MSATRRRRIEVVGAGAAALSAAAIAAGPAAQATAAPITVYQIPATGLTFSGLVIPGPYFANVTAAPTATPGTVTFATPASPETCATSAGSAQITIGYTNLGTGKRGGVTVKPCDFATPAPLTATATVGRGPILITVRITGSDYKPDAGQPSLPGIGVFTAV</sequence>
<dbReference type="RefSeq" id="WP_076478137.1">
    <property type="nucleotide sequence ID" value="NZ_FTNT01000003.1"/>
</dbReference>
<name>A0A1N7ERF9_9NOCA</name>
<gene>
    <name evidence="2" type="ORF">SAMN05445060_1602</name>
</gene>
<organism evidence="2 3">
    <name type="scientific">Williamsia sterculiae</name>
    <dbReference type="NCBI Taxonomy" id="1344003"/>
    <lineage>
        <taxon>Bacteria</taxon>
        <taxon>Bacillati</taxon>
        <taxon>Actinomycetota</taxon>
        <taxon>Actinomycetes</taxon>
        <taxon>Mycobacteriales</taxon>
        <taxon>Nocardiaceae</taxon>
        <taxon>Williamsia</taxon>
    </lineage>
</organism>
<keyword evidence="3" id="KW-1185">Reference proteome</keyword>